<evidence type="ECO:0000256" key="11">
    <source>
        <dbReference type="PIRSR" id="PIRSR602403-1"/>
    </source>
</evidence>
<dbReference type="Pfam" id="PF00067">
    <property type="entry name" value="p450"/>
    <property type="match status" value="2"/>
</dbReference>
<dbReference type="PANTHER" id="PTHR46206:SF5">
    <property type="entry name" value="P450, PUTATIVE (EUROFUNG)-RELATED"/>
    <property type="match status" value="1"/>
</dbReference>
<dbReference type="PANTHER" id="PTHR46206">
    <property type="entry name" value="CYTOCHROME P450"/>
    <property type="match status" value="1"/>
</dbReference>
<evidence type="ECO:0008006" key="14">
    <source>
        <dbReference type="Google" id="ProtNLM"/>
    </source>
</evidence>
<evidence type="ECO:0000256" key="9">
    <source>
        <dbReference type="ARBA" id="ARBA00023033"/>
    </source>
</evidence>
<feature type="binding site" description="axial binding residue" evidence="11">
    <location>
        <position position="516"/>
    </location>
    <ligand>
        <name>heme</name>
        <dbReference type="ChEBI" id="CHEBI:30413"/>
    </ligand>
    <ligandPart>
        <name>Fe</name>
        <dbReference type="ChEBI" id="CHEBI:18248"/>
    </ligandPart>
</feature>
<keyword evidence="10" id="KW-0472">Membrane</keyword>
<evidence type="ECO:0000256" key="2">
    <source>
        <dbReference type="ARBA" id="ARBA00004370"/>
    </source>
</evidence>
<gene>
    <name evidence="12" type="ORF">INT45_014264</name>
</gene>
<evidence type="ECO:0000256" key="6">
    <source>
        <dbReference type="ARBA" id="ARBA00022723"/>
    </source>
</evidence>
<dbReference type="GO" id="GO:0020037">
    <property type="term" value="F:heme binding"/>
    <property type="evidence" value="ECO:0007669"/>
    <property type="project" value="InterPro"/>
</dbReference>
<dbReference type="Gene3D" id="1.10.630.10">
    <property type="entry name" value="Cytochrome P450"/>
    <property type="match status" value="1"/>
</dbReference>
<dbReference type="AlphaFoldDB" id="A0A8H7VMW8"/>
<keyword evidence="7" id="KW-1133">Transmembrane helix</keyword>
<keyword evidence="5" id="KW-0812">Transmembrane</keyword>
<evidence type="ECO:0000256" key="3">
    <source>
        <dbReference type="ARBA" id="ARBA00010617"/>
    </source>
</evidence>
<comment type="subcellular location">
    <subcellularLocation>
        <location evidence="2">Membrane</location>
    </subcellularLocation>
</comment>
<name>A0A8H7VMW8_9FUNG</name>
<keyword evidence="9" id="KW-0560">Oxidoreductase</keyword>
<keyword evidence="8 11" id="KW-0408">Iron</keyword>
<dbReference type="EMBL" id="JAEPRB010000016">
    <property type="protein sequence ID" value="KAG2226520.1"/>
    <property type="molecule type" value="Genomic_DNA"/>
</dbReference>
<dbReference type="GO" id="GO:0005506">
    <property type="term" value="F:iron ion binding"/>
    <property type="evidence" value="ECO:0007669"/>
    <property type="project" value="InterPro"/>
</dbReference>
<evidence type="ECO:0000256" key="8">
    <source>
        <dbReference type="ARBA" id="ARBA00023004"/>
    </source>
</evidence>
<evidence type="ECO:0000313" key="12">
    <source>
        <dbReference type="EMBL" id="KAG2226520.1"/>
    </source>
</evidence>
<comment type="caution">
    <text evidence="12">The sequence shown here is derived from an EMBL/GenBank/DDBJ whole genome shotgun (WGS) entry which is preliminary data.</text>
</comment>
<protein>
    <recommendedName>
        <fullName evidence="14">Cytochrome P450</fullName>
    </recommendedName>
</protein>
<comment type="similarity">
    <text evidence="3">Belongs to the cytochrome P450 family.</text>
</comment>
<dbReference type="Proteomes" id="UP000646827">
    <property type="component" value="Unassembled WGS sequence"/>
</dbReference>
<sequence>MLFPSALANTFSSLWSQDGDIVPTSSTSSIRQKEAFITCIRKRRHLLVAAAIFVIVSSLYKLRKRISQKQRRTEKVKLISGTLPCVGHLLELYNEPDTLINRGKHEAGPIFCIKVGNMDVYVLTGSLIQEMLHSPRRFNGYAGFQIIMPIERALKISYEHKFKISPPNPRDKDPVGYTVRENFKPYNLGVFSTRIQQGLDHALDDLQELDLKPREKKIINLKDTVSWIVSQVSCLCLAGTHVGFNKELVYTMTRLAPKISKAALILSFFPNWIAERIIRRCISLEKELDVIMDLLVPELEKMQQTGGYNQQHEQSFISMALNIPPKSNGESRTPKEIAIAFTKVALGSIDTTRDIVIFILYELAYNPALVQELRTEIKKLDERTPEKVNDIRLLDSILREVLRFKAISLTLLHKTTQDVTLAPSTSSSSYEKKIIPRNSLVIAAINDAHTDPTVMTETSSSHRMTSIDSNGFTYTPLQLNQFDPYRYMHTTDDNNKWESTSIGPELLTFGLSAHACPGRYFAAFQVKYIVAELIMRYNISSTINSDKRPKDRQFLGLTRTPPDIPLVFERFN</sequence>
<dbReference type="InterPro" id="IPR036396">
    <property type="entry name" value="Cyt_P450_sf"/>
</dbReference>
<dbReference type="InterPro" id="IPR001128">
    <property type="entry name" value="Cyt_P450"/>
</dbReference>
<organism evidence="12 13">
    <name type="scientific">Circinella minor</name>
    <dbReference type="NCBI Taxonomy" id="1195481"/>
    <lineage>
        <taxon>Eukaryota</taxon>
        <taxon>Fungi</taxon>
        <taxon>Fungi incertae sedis</taxon>
        <taxon>Mucoromycota</taxon>
        <taxon>Mucoromycotina</taxon>
        <taxon>Mucoromycetes</taxon>
        <taxon>Mucorales</taxon>
        <taxon>Lichtheimiaceae</taxon>
        <taxon>Circinella</taxon>
    </lineage>
</organism>
<keyword evidence="6 11" id="KW-0479">Metal-binding</keyword>
<evidence type="ECO:0000256" key="7">
    <source>
        <dbReference type="ARBA" id="ARBA00022989"/>
    </source>
</evidence>
<evidence type="ECO:0000256" key="1">
    <source>
        <dbReference type="ARBA" id="ARBA00001971"/>
    </source>
</evidence>
<keyword evidence="4 11" id="KW-0349">Heme</keyword>
<dbReference type="PRINTS" id="PR00465">
    <property type="entry name" value="EP450IV"/>
</dbReference>
<dbReference type="GO" id="GO:0004497">
    <property type="term" value="F:monooxygenase activity"/>
    <property type="evidence" value="ECO:0007669"/>
    <property type="project" value="UniProtKB-KW"/>
</dbReference>
<keyword evidence="9" id="KW-0503">Monooxygenase</keyword>
<dbReference type="SUPFAM" id="SSF48264">
    <property type="entry name" value="Cytochrome P450"/>
    <property type="match status" value="1"/>
</dbReference>
<dbReference type="OrthoDB" id="1844152at2759"/>
<dbReference type="InterPro" id="IPR002403">
    <property type="entry name" value="Cyt_P450_E_grp-IV"/>
</dbReference>
<reference evidence="12 13" key="1">
    <citation type="submission" date="2020-12" db="EMBL/GenBank/DDBJ databases">
        <title>Metabolic potential, ecology and presence of endohyphal bacteria is reflected in genomic diversity of Mucoromycotina.</title>
        <authorList>
            <person name="Muszewska A."/>
            <person name="Okrasinska A."/>
            <person name="Steczkiewicz K."/>
            <person name="Drgas O."/>
            <person name="Orlowska M."/>
            <person name="Perlinska-Lenart U."/>
            <person name="Aleksandrzak-Piekarczyk T."/>
            <person name="Szatraj K."/>
            <person name="Zielenkiewicz U."/>
            <person name="Pilsyk S."/>
            <person name="Malc E."/>
            <person name="Mieczkowski P."/>
            <person name="Kruszewska J.S."/>
            <person name="Biernat P."/>
            <person name="Pawlowska J."/>
        </authorList>
    </citation>
    <scope>NUCLEOTIDE SEQUENCE [LARGE SCALE GENOMIC DNA]</scope>
    <source>
        <strain evidence="12 13">CBS 142.35</strain>
    </source>
</reference>
<evidence type="ECO:0000256" key="10">
    <source>
        <dbReference type="ARBA" id="ARBA00023136"/>
    </source>
</evidence>
<accession>A0A8H7VMW8</accession>
<evidence type="ECO:0000313" key="13">
    <source>
        <dbReference type="Proteomes" id="UP000646827"/>
    </source>
</evidence>
<dbReference type="GO" id="GO:0016020">
    <property type="term" value="C:membrane"/>
    <property type="evidence" value="ECO:0007669"/>
    <property type="project" value="UniProtKB-SubCell"/>
</dbReference>
<comment type="cofactor">
    <cofactor evidence="1 11">
        <name>heme</name>
        <dbReference type="ChEBI" id="CHEBI:30413"/>
    </cofactor>
</comment>
<proteinExistence type="inferred from homology"/>
<dbReference type="GO" id="GO:0016705">
    <property type="term" value="F:oxidoreductase activity, acting on paired donors, with incorporation or reduction of molecular oxygen"/>
    <property type="evidence" value="ECO:0007669"/>
    <property type="project" value="InterPro"/>
</dbReference>
<keyword evidence="13" id="KW-1185">Reference proteome</keyword>
<evidence type="ECO:0000256" key="5">
    <source>
        <dbReference type="ARBA" id="ARBA00022692"/>
    </source>
</evidence>
<evidence type="ECO:0000256" key="4">
    <source>
        <dbReference type="ARBA" id="ARBA00022617"/>
    </source>
</evidence>